<dbReference type="InterPro" id="IPR057666">
    <property type="entry name" value="DrpA_SLOG"/>
</dbReference>
<dbReference type="Pfam" id="PF02481">
    <property type="entry name" value="DNA_processg_A"/>
    <property type="match status" value="1"/>
</dbReference>
<name>A0ABY3RZE5_9MICO</name>
<dbReference type="InterPro" id="IPR003488">
    <property type="entry name" value="DprA"/>
</dbReference>
<reference evidence="4 5" key="1">
    <citation type="submission" date="2023-01" db="EMBL/GenBank/DDBJ databases">
        <title>Characterization of estradiol degrading bacteria Microbacterium sp. MZT7 and reveal degrading genes through genome analysis.</title>
        <authorList>
            <person name="Hao P."/>
            <person name="Gao Y."/>
        </authorList>
    </citation>
    <scope>NUCLEOTIDE SEQUENCE [LARGE SCALE GENOMIC DNA]</scope>
    <source>
        <strain evidence="4 5">MZT7</strain>
    </source>
</reference>
<dbReference type="NCBIfam" id="TIGR00732">
    <property type="entry name" value="dprA"/>
    <property type="match status" value="1"/>
</dbReference>
<dbReference type="Gene3D" id="1.10.10.10">
    <property type="entry name" value="Winged helix-like DNA-binding domain superfamily/Winged helix DNA-binding domain"/>
    <property type="match status" value="1"/>
</dbReference>
<dbReference type="PANTHER" id="PTHR43022">
    <property type="entry name" value="PROTEIN SMF"/>
    <property type="match status" value="1"/>
</dbReference>
<dbReference type="Pfam" id="PF17782">
    <property type="entry name" value="WHD_DprA"/>
    <property type="match status" value="1"/>
</dbReference>
<evidence type="ECO:0000259" key="3">
    <source>
        <dbReference type="Pfam" id="PF17782"/>
    </source>
</evidence>
<dbReference type="EMBL" id="CP082781">
    <property type="protein sequence ID" value="UGS28474.1"/>
    <property type="molecule type" value="Genomic_DNA"/>
</dbReference>
<dbReference type="Proteomes" id="UP001199642">
    <property type="component" value="Chromosome"/>
</dbReference>
<evidence type="ECO:0000259" key="2">
    <source>
        <dbReference type="Pfam" id="PF02481"/>
    </source>
</evidence>
<gene>
    <name evidence="4" type="primary">dprA</name>
    <name evidence="4" type="ORF">K8F61_05870</name>
</gene>
<evidence type="ECO:0000256" key="1">
    <source>
        <dbReference type="ARBA" id="ARBA00006525"/>
    </source>
</evidence>
<sequence>MAIMDDPEIGRRLDEVRAAGSTDEARAGVVWSVIAEPGDGVSGALVAALGARGALEEVFDAAASSAGEKDSGRPARRALQEARRRWAPRLRREAVLAALAGASRVRASLLLPDDPDWPGRIADLGPHAPHALWVRGDPSALGELGVAVVGARASTAYGEHAAAEIVGPLAADGTSIVSGGAYGIDGVAHRVALGTDGRTLAILAGGVDRAYPSGHAGLLVRIAGSGAVVSEVPCGTAPTRWRFLARNRLIAAVAAATVVVEAGRRSGSLNTAGHAASLGRPLGAVPGPITSATSAGCHRLLREYAAQCVTTADEVRELLGAAPSAPPSIPAEDPDMIRIADALSTRHGRAVDELARAAGLSLERVTALLGILELDGAVVRTPGGWRRLPV</sequence>
<feature type="domain" description="DprA winged helix" evidence="3">
    <location>
        <begin position="323"/>
        <end position="384"/>
    </location>
</feature>
<proteinExistence type="inferred from homology"/>
<evidence type="ECO:0000313" key="4">
    <source>
        <dbReference type="EMBL" id="UGS28474.1"/>
    </source>
</evidence>
<dbReference type="PANTHER" id="PTHR43022:SF1">
    <property type="entry name" value="PROTEIN SMF"/>
    <property type="match status" value="1"/>
</dbReference>
<organism evidence="4 5">
    <name type="scientific">Microbacterium resistens</name>
    <dbReference type="NCBI Taxonomy" id="156977"/>
    <lineage>
        <taxon>Bacteria</taxon>
        <taxon>Bacillati</taxon>
        <taxon>Actinomycetota</taxon>
        <taxon>Actinomycetes</taxon>
        <taxon>Micrococcales</taxon>
        <taxon>Microbacteriaceae</taxon>
        <taxon>Microbacterium</taxon>
    </lineage>
</organism>
<dbReference type="InterPro" id="IPR036388">
    <property type="entry name" value="WH-like_DNA-bd_sf"/>
</dbReference>
<dbReference type="InterPro" id="IPR041614">
    <property type="entry name" value="DprA_WH"/>
</dbReference>
<dbReference type="SUPFAM" id="SSF102405">
    <property type="entry name" value="MCP/YpsA-like"/>
    <property type="match status" value="1"/>
</dbReference>
<feature type="domain" description="Smf/DprA SLOG" evidence="2">
    <location>
        <begin position="109"/>
        <end position="318"/>
    </location>
</feature>
<comment type="similarity">
    <text evidence="1">Belongs to the DprA/Smf family.</text>
</comment>
<dbReference type="Gene3D" id="3.40.50.450">
    <property type="match status" value="1"/>
</dbReference>
<dbReference type="InterPro" id="IPR036390">
    <property type="entry name" value="WH_DNA-bd_sf"/>
</dbReference>
<dbReference type="SUPFAM" id="SSF46785">
    <property type="entry name" value="Winged helix' DNA-binding domain"/>
    <property type="match status" value="1"/>
</dbReference>
<accession>A0ABY3RZE5</accession>
<evidence type="ECO:0000313" key="5">
    <source>
        <dbReference type="Proteomes" id="UP001199642"/>
    </source>
</evidence>
<protein>
    <submittedName>
        <fullName evidence="4">DNA-processing protein DprA</fullName>
    </submittedName>
</protein>
<keyword evidence="5" id="KW-1185">Reference proteome</keyword>